<dbReference type="EMBL" id="JARJCW010000153">
    <property type="protein sequence ID" value="KAJ7190276.1"/>
    <property type="molecule type" value="Genomic_DNA"/>
</dbReference>
<comment type="caution">
    <text evidence="2">The sequence shown here is derived from an EMBL/GenBank/DDBJ whole genome shotgun (WGS) entry which is preliminary data.</text>
</comment>
<evidence type="ECO:0000313" key="2">
    <source>
        <dbReference type="EMBL" id="KAJ7190276.1"/>
    </source>
</evidence>
<organism evidence="2 3">
    <name type="scientific">Mycena pura</name>
    <dbReference type="NCBI Taxonomy" id="153505"/>
    <lineage>
        <taxon>Eukaryota</taxon>
        <taxon>Fungi</taxon>
        <taxon>Dikarya</taxon>
        <taxon>Basidiomycota</taxon>
        <taxon>Agaricomycotina</taxon>
        <taxon>Agaricomycetes</taxon>
        <taxon>Agaricomycetidae</taxon>
        <taxon>Agaricales</taxon>
        <taxon>Marasmiineae</taxon>
        <taxon>Mycenaceae</taxon>
        <taxon>Mycena</taxon>
    </lineage>
</organism>
<reference evidence="2" key="1">
    <citation type="submission" date="2023-03" db="EMBL/GenBank/DDBJ databases">
        <title>Massive genome expansion in bonnet fungi (Mycena s.s.) driven by repeated elements and novel gene families across ecological guilds.</title>
        <authorList>
            <consortium name="Lawrence Berkeley National Laboratory"/>
            <person name="Harder C.B."/>
            <person name="Miyauchi S."/>
            <person name="Viragh M."/>
            <person name="Kuo A."/>
            <person name="Thoen E."/>
            <person name="Andreopoulos B."/>
            <person name="Lu D."/>
            <person name="Skrede I."/>
            <person name="Drula E."/>
            <person name="Henrissat B."/>
            <person name="Morin E."/>
            <person name="Kohler A."/>
            <person name="Barry K."/>
            <person name="LaButti K."/>
            <person name="Morin E."/>
            <person name="Salamov A."/>
            <person name="Lipzen A."/>
            <person name="Mereny Z."/>
            <person name="Hegedus B."/>
            <person name="Baldrian P."/>
            <person name="Stursova M."/>
            <person name="Weitz H."/>
            <person name="Taylor A."/>
            <person name="Grigoriev I.V."/>
            <person name="Nagy L.G."/>
            <person name="Martin F."/>
            <person name="Kauserud H."/>
        </authorList>
    </citation>
    <scope>NUCLEOTIDE SEQUENCE</scope>
    <source>
        <strain evidence="2">9144</strain>
    </source>
</reference>
<dbReference type="AlphaFoldDB" id="A0AAD6XZW2"/>
<evidence type="ECO:0000256" key="1">
    <source>
        <dbReference type="SAM" id="Phobius"/>
    </source>
</evidence>
<accession>A0AAD6XZW2</accession>
<gene>
    <name evidence="2" type="ORF">GGX14DRAFT_701847</name>
</gene>
<protein>
    <submittedName>
        <fullName evidence="2">Uncharacterized protein</fullName>
    </submittedName>
</protein>
<name>A0AAD6XZW2_9AGAR</name>
<keyword evidence="1" id="KW-0812">Transmembrane</keyword>
<dbReference type="Proteomes" id="UP001219525">
    <property type="component" value="Unassembled WGS sequence"/>
</dbReference>
<keyword evidence="3" id="KW-1185">Reference proteome</keyword>
<keyword evidence="1" id="KW-1133">Transmembrane helix</keyword>
<sequence>MTTPPQIVIDDDFLCGSSATHNCFTFSGTDWMKSSVTNVFQQTQTIHSAENSSYGYSVAFSGPHFTHIPDMIANYSAGTAIEVFGQLACNITPCTFDVSLDGAPPSTISHVETHRSIFRLGADEIGNASTMHTVEISNTTDRLLVDYAFVDAPLDTPLPGQTAGQLWVNINNTAITYHGAWNKFYNVNTDCESMQGITVGDSVGLDFIGDSIVVLGHVDASVPGSVAVNVTVDDLEPSTRGFISGNSGSNDFFIYYRDDSLLPAQHHIHVTIVAITQVQFFDFFGFLYHSTESTLGEAIVPNAGAVSVPSETAASSSVAAATSSVAVVRSMSVKAGTIAGSVTGVVAAVAIAALLFIWTRKRRERKKPVVVPFEAVQNTVRNVSGTNHQKRWTSSAVSSTYVTERPQISDEGNSSTGILRSLIARVDALAAEHGPPAYST</sequence>
<feature type="transmembrane region" description="Helical" evidence="1">
    <location>
        <begin position="338"/>
        <end position="358"/>
    </location>
</feature>
<proteinExistence type="predicted"/>
<keyword evidence="1" id="KW-0472">Membrane</keyword>
<evidence type="ECO:0000313" key="3">
    <source>
        <dbReference type="Proteomes" id="UP001219525"/>
    </source>
</evidence>